<dbReference type="RefSeq" id="WP_153835430.1">
    <property type="nucleotide sequence ID" value="NZ_JBHUMW010000011.1"/>
</dbReference>
<keyword evidence="3" id="KW-1185">Reference proteome</keyword>
<dbReference type="EMBL" id="WJEE01000020">
    <property type="protein sequence ID" value="MRI66761.1"/>
    <property type="molecule type" value="Genomic_DNA"/>
</dbReference>
<reference evidence="2 3" key="1">
    <citation type="submission" date="2019-10" db="EMBL/GenBank/DDBJ databases">
        <title>Gracilibacillus salitolerans sp. nov., a moderate halophile isolated from a saline soil in northwest China.</title>
        <authorList>
            <person name="Gan L."/>
        </authorList>
    </citation>
    <scope>NUCLEOTIDE SEQUENCE [LARGE SCALE GENOMIC DNA]</scope>
    <source>
        <strain evidence="2 3">TP2-8</strain>
    </source>
</reference>
<comment type="caution">
    <text evidence="2">The sequence shown here is derived from an EMBL/GenBank/DDBJ whole genome shotgun (WGS) entry which is preliminary data.</text>
</comment>
<evidence type="ECO:0000256" key="1">
    <source>
        <dbReference type="SAM" id="Phobius"/>
    </source>
</evidence>
<keyword evidence="1" id="KW-0812">Transmembrane</keyword>
<name>A0A6N7R0W1_9BACI</name>
<dbReference type="Proteomes" id="UP000435187">
    <property type="component" value="Unassembled WGS sequence"/>
</dbReference>
<feature type="transmembrane region" description="Helical" evidence="1">
    <location>
        <begin position="51"/>
        <end position="72"/>
    </location>
</feature>
<keyword evidence="1" id="KW-0472">Membrane</keyword>
<dbReference type="AlphaFoldDB" id="A0A6N7R0W1"/>
<protein>
    <submittedName>
        <fullName evidence="2">ATPase</fullName>
    </submittedName>
</protein>
<evidence type="ECO:0000313" key="3">
    <source>
        <dbReference type="Proteomes" id="UP000435187"/>
    </source>
</evidence>
<proteinExistence type="predicted"/>
<sequence>MDLANINFLIIIPVIAVLIVTLIFSLIYKDKEKQDKGFTFSYFKLSYRRKMIRTLTSSPIIIIAIITIYYFSDWSIPVFITFVIFALLVFGVQLGYNYIMWKKKEQK</sequence>
<feature type="transmembrane region" description="Helical" evidence="1">
    <location>
        <begin position="6"/>
        <end position="28"/>
    </location>
</feature>
<keyword evidence="1" id="KW-1133">Transmembrane helix</keyword>
<evidence type="ECO:0000313" key="2">
    <source>
        <dbReference type="EMBL" id="MRI66761.1"/>
    </source>
</evidence>
<accession>A0A6N7R0W1</accession>
<gene>
    <name evidence="2" type="ORF">GH885_10505</name>
</gene>
<feature type="transmembrane region" description="Helical" evidence="1">
    <location>
        <begin position="78"/>
        <end position="99"/>
    </location>
</feature>
<organism evidence="2 3">
    <name type="scientific">Gracilibacillus thailandensis</name>
    <dbReference type="NCBI Taxonomy" id="563735"/>
    <lineage>
        <taxon>Bacteria</taxon>
        <taxon>Bacillati</taxon>
        <taxon>Bacillota</taxon>
        <taxon>Bacilli</taxon>
        <taxon>Bacillales</taxon>
        <taxon>Bacillaceae</taxon>
        <taxon>Gracilibacillus</taxon>
    </lineage>
</organism>